<feature type="domain" description="SPATA31" evidence="3">
    <location>
        <begin position="267"/>
        <end position="338"/>
    </location>
</feature>
<feature type="region of interest" description="Disordered" evidence="2">
    <location>
        <begin position="194"/>
        <end position="263"/>
    </location>
</feature>
<protein>
    <recommendedName>
        <fullName evidence="3">SPATA31 domain-containing protein</fullName>
    </recommendedName>
</protein>
<accession>A0A7N4PXS6</accession>
<dbReference type="GeneTree" id="ENSGT00950000183043"/>
<dbReference type="InterPro" id="IPR039509">
    <property type="entry name" value="SPATA31"/>
</dbReference>
<evidence type="ECO:0000256" key="1">
    <source>
        <dbReference type="ARBA" id="ARBA00035009"/>
    </source>
</evidence>
<evidence type="ECO:0000259" key="3">
    <source>
        <dbReference type="Pfam" id="PF14650"/>
    </source>
</evidence>
<feature type="compositionally biased region" description="Basic and acidic residues" evidence="2">
    <location>
        <begin position="885"/>
        <end position="897"/>
    </location>
</feature>
<dbReference type="AlphaFoldDB" id="A0A7N4PXS6"/>
<sequence>MTMSTYSFDQSLDLSSSAESLLSPLPVQTPLTQMGSLSPPGVPEHWTEQLHLGKKLYIANLSRTPSEASSSSPEKLKNPVPKHEASDDGDPPVTQISKTGTFKSKDILLNTEFLQLTRRPSTITALTVLPTTLSFISPEVRQLLEVHIKKRVHFQRWGLPKRVEESLKLMADPPHYYPGNPAVPRIPEEVSKAAAAEASKAAAPPSAPWWAEQPSQRSSVSEMIPAELARAPPKRASQERPNPASMDPDLNSLCPPSGGPPGVKSHYLQQQYSQLYWGLPSLHSESLVATFLRQDNVSSSTSRNKFSSMDSTFLFNELSFLPLVPQLTPPPSPPAPMGSIIKTPEETQINVPFLSVGECETLEWHLLQRQLQVMWGLPPLMQAQSPLNQDLCEADQVLMPPWHKMNVSVLTRELFFFPDHARRLLELHFQRRLLQHQLEPSLSIQESASLLLSPGDQLQVPESALSNVHVRIHQNENSQLGMLQPASPILIPARFLEPEIYAKAKEIVQMHIEKKCLQIKQGIFPDIICGSWDIGNQLSAGDLPGQRTLEAAHSYMESEGLAFRDPNATAWMELSMDQEPLTPLARSVRQPDQAVTLPQSMIEKLEMILRHKYLAFLSGLPALYYVALYRAISPLAISQTDVPNLGQGTVKEQIDPVSYRIWAEEQQLLPPKAEVSNSTMNPGGAGNEVLVSQQMMVSEAVPKREDAEQASEEIDELRGLVYPECPYSPSKSVILTMMDSHVRKKVLEVSLGIPQKAIESRELSEALESPLPDPCLGLVPIMNPESPNQLQGILSSPENHEFPEMCSSPVALNAKVPTWTYFKEQLSSELELSLMRMSGSQTQSCPTAIPLMSPQIPSLPVSKAAQSHSQRKPSGDMANTQVLRVHLETERSNRGQREYWNMEPQTPWDGQAKAISSTSTKIEGSKGKDQGGGDAGWGTSSFKRRTHALKARKPMKSSLSRTHRSLHPGNRDHNQTAPFQELPQFFSKDENSGALLREPRRKEAERNGYEGGPRKPKALSPPTRDPEHPQPSGPKNHSKMAQRAKYVQVPERTVYASRGQIPSENSFREKVKHFLHWLSFRKKLRSQSSSHTFPWAEGSPSGKDLPKQALSSGKGSTSKGRRAKKNVEFKEHYYPFTSKSFFSSAEAPPTSQIHHPDCHEGHQHFWTSELCSCCHCSDMSIQQETHPPSLLPSEKNFCSLRKRAQSQQRARVHSHECIPSEEDSIHFH</sequence>
<name>A0A7N4PXS6_SARHA</name>
<feature type="region of interest" description="Disordered" evidence="2">
    <location>
        <begin position="1209"/>
        <end position="1228"/>
    </location>
</feature>
<keyword evidence="5" id="KW-1185">Reference proteome</keyword>
<feature type="compositionally biased region" description="Basic and acidic residues" evidence="2">
    <location>
        <begin position="987"/>
        <end position="1008"/>
    </location>
</feature>
<dbReference type="Pfam" id="PF14650">
    <property type="entry name" value="FAM75"/>
    <property type="match status" value="3"/>
</dbReference>
<evidence type="ECO:0000313" key="4">
    <source>
        <dbReference type="Ensembl" id="ENSSHAP00000044128.1"/>
    </source>
</evidence>
<dbReference type="Ensembl" id="ENSSHAT00000036157.1">
    <property type="protein sequence ID" value="ENSSHAP00000033037.1"/>
    <property type="gene ID" value="ENSSHAG00000029611.1"/>
</dbReference>
<feature type="region of interest" description="Disordered" evidence="2">
    <location>
        <begin position="1090"/>
        <end position="1124"/>
    </location>
</feature>
<feature type="region of interest" description="Disordered" evidence="2">
    <location>
        <begin position="63"/>
        <end position="94"/>
    </location>
</feature>
<feature type="region of interest" description="Disordered" evidence="2">
    <location>
        <begin position="853"/>
        <end position="1044"/>
    </location>
</feature>
<dbReference type="PANTHER" id="PTHR21859:SF12">
    <property type="entry name" value="SPERMATOGENESIS-ASSOCIATED PROTEIN 31D1"/>
    <property type="match status" value="1"/>
</dbReference>
<feature type="compositionally biased region" description="Low complexity" evidence="2">
    <location>
        <begin position="194"/>
        <end position="212"/>
    </location>
</feature>
<feature type="domain" description="SPATA31" evidence="3">
    <location>
        <begin position="348"/>
        <end position="472"/>
    </location>
</feature>
<feature type="compositionally biased region" description="Basic and acidic residues" evidence="2">
    <location>
        <begin position="74"/>
        <end position="86"/>
    </location>
</feature>
<feature type="compositionally biased region" description="Basic and acidic residues" evidence="2">
    <location>
        <begin position="1213"/>
        <end position="1228"/>
    </location>
</feature>
<evidence type="ECO:0000256" key="2">
    <source>
        <dbReference type="SAM" id="MobiDB-lite"/>
    </source>
</evidence>
<proteinExistence type="inferred from homology"/>
<dbReference type="Ensembl" id="ENSSHAT00000046961.1">
    <property type="protein sequence ID" value="ENSSHAP00000044128.1"/>
    <property type="gene ID" value="ENSSHAG00000029611.1"/>
</dbReference>
<comment type="similarity">
    <text evidence="1">Belongs to the SPATA31 family.</text>
</comment>
<dbReference type="PANTHER" id="PTHR21859">
    <property type="entry name" value="ACROSOME-SPECIFIC PROTEIN"/>
    <property type="match status" value="1"/>
</dbReference>
<dbReference type="Proteomes" id="UP000007648">
    <property type="component" value="Unassembled WGS sequence"/>
</dbReference>
<feature type="domain" description="SPATA31" evidence="3">
    <location>
        <begin position="115"/>
        <end position="171"/>
    </location>
</feature>
<gene>
    <name evidence="4" type="primary">SPATA31F1</name>
</gene>
<organism evidence="4 5">
    <name type="scientific">Sarcophilus harrisii</name>
    <name type="common">Tasmanian devil</name>
    <name type="synonym">Sarcophilus laniarius</name>
    <dbReference type="NCBI Taxonomy" id="9305"/>
    <lineage>
        <taxon>Eukaryota</taxon>
        <taxon>Metazoa</taxon>
        <taxon>Chordata</taxon>
        <taxon>Craniata</taxon>
        <taxon>Vertebrata</taxon>
        <taxon>Euteleostomi</taxon>
        <taxon>Mammalia</taxon>
        <taxon>Metatheria</taxon>
        <taxon>Dasyuromorphia</taxon>
        <taxon>Dasyuridae</taxon>
        <taxon>Sarcophilus</taxon>
    </lineage>
</organism>
<reference evidence="4" key="2">
    <citation type="submission" date="2025-05" db="UniProtKB">
        <authorList>
            <consortium name="Ensembl"/>
        </authorList>
    </citation>
    <scope>IDENTIFICATION</scope>
</reference>
<evidence type="ECO:0000313" key="5">
    <source>
        <dbReference type="Proteomes" id="UP000007648"/>
    </source>
</evidence>
<reference evidence="4 5" key="1">
    <citation type="journal article" date="2011" name="Proc. Natl. Acad. Sci. U.S.A.">
        <title>Genetic diversity and population structure of the endangered marsupial Sarcophilus harrisii (Tasmanian devil).</title>
        <authorList>
            <person name="Miller W."/>
            <person name="Hayes V.M."/>
            <person name="Ratan A."/>
            <person name="Petersen D.C."/>
            <person name="Wittekindt N.E."/>
            <person name="Miller J."/>
            <person name="Walenz B."/>
            <person name="Knight J."/>
            <person name="Qi J."/>
            <person name="Zhao F."/>
            <person name="Wang Q."/>
            <person name="Bedoya-Reina O.C."/>
            <person name="Katiyar N."/>
            <person name="Tomsho L.P."/>
            <person name="Kasson L.M."/>
            <person name="Hardie R.A."/>
            <person name="Woodbridge P."/>
            <person name="Tindall E.A."/>
            <person name="Bertelsen M.F."/>
            <person name="Dixon D."/>
            <person name="Pyecroft S."/>
            <person name="Helgen K.M."/>
            <person name="Lesk A.M."/>
            <person name="Pringle T.H."/>
            <person name="Patterson N."/>
            <person name="Zhang Y."/>
            <person name="Kreiss A."/>
            <person name="Woods G.M."/>
            <person name="Jones M.E."/>
            <person name="Schuster S.C."/>
        </authorList>
    </citation>
    <scope>NUCLEOTIDE SEQUENCE [LARGE SCALE GENOMIC DNA]</scope>
</reference>
<feature type="compositionally biased region" description="Basic residues" evidence="2">
    <location>
        <begin position="942"/>
        <end position="966"/>
    </location>
</feature>